<keyword evidence="1" id="KW-0449">Lipoprotein</keyword>
<accession>G2Z5G9</accession>
<sequence length="127" mass="14868">MKINKFLILIIIVLIFSCKNGIGTSTNGLSRINSSEIEIVEIKKRYSDTLSVKLDKEQIEKVVKMINESNKTELRKAIPKYYLFIKLKNDSIKTYKITDNYFGENDPYIKMENNNYLQKIYENNSKS</sequence>
<gene>
    <name evidence="1" type="ordered locus">FBFL15_0574</name>
</gene>
<dbReference type="HOGENOM" id="CLU_1967290_0_0_10"/>
<organism evidence="1 2">
    <name type="scientific">Flavobacterium branchiophilum (strain FL-15)</name>
    <dbReference type="NCBI Taxonomy" id="1034807"/>
    <lineage>
        <taxon>Bacteria</taxon>
        <taxon>Pseudomonadati</taxon>
        <taxon>Bacteroidota</taxon>
        <taxon>Flavobacteriia</taxon>
        <taxon>Flavobacteriales</taxon>
        <taxon>Flavobacteriaceae</taxon>
        <taxon>Flavobacterium</taxon>
    </lineage>
</organism>
<reference evidence="1 2" key="1">
    <citation type="journal article" date="2011" name="Appl. Environ. Microbiol.">
        <title>Complete genome sequence of the fish pathogen Flavobacterium branchiophilum.</title>
        <authorList>
            <consortium name="1:IP"/>
            <consortium name="Microbial Evolutionary Genomics,F-75015 Paris"/>
            <consortium name="France 2:CNRS"/>
            <consortium name="URA2171"/>
            <consortium name="F-75015 Paris,France 3:Unite de Virologie et Immunologie Mol."/>
            <consortium name="INRA,78352 Jouy en Josas Cedex"/>
            <consortium name="France. 4:Unite de Mathemathique"/>
            <consortium name="Informatique et Genome,INRA"/>
            <consortium name="78352 Jouy en Josas Cedex"/>
            <consortium name="France. 5:CEA/Genoscope"/>
            <consortium name="Evry"/>
            <consortium name="France"/>
            <person name="Touchon M."/>
            <person name="Barbier P."/>
            <person name="Bernardet J.F."/>
            <person name="Loux V."/>
            <person name="Vacherie B."/>
            <person name="Barbe V."/>
            <person name="Rocha E.P."/>
            <person name="Duchaud E."/>
        </authorList>
    </citation>
    <scope>NUCLEOTIDE SEQUENCE [LARGE SCALE GENOMIC DNA]</scope>
    <source>
        <strain evidence="1 2">FL-15</strain>
    </source>
</reference>
<dbReference type="AlphaFoldDB" id="G2Z5G9"/>
<dbReference type="RefSeq" id="WP_014083167.1">
    <property type="nucleotide sequence ID" value="NC_016001.1"/>
</dbReference>
<dbReference type="PROSITE" id="PS51257">
    <property type="entry name" value="PROKAR_LIPOPROTEIN"/>
    <property type="match status" value="1"/>
</dbReference>
<evidence type="ECO:0000313" key="2">
    <source>
        <dbReference type="Proteomes" id="UP000009186"/>
    </source>
</evidence>
<evidence type="ECO:0000313" key="1">
    <source>
        <dbReference type="EMBL" id="CCB68687.1"/>
    </source>
</evidence>
<protein>
    <submittedName>
        <fullName evidence="1">Hypothetical lipoprotein</fullName>
    </submittedName>
</protein>
<dbReference type="KEGG" id="fbr:FBFL15_0574"/>
<name>G2Z5G9_FLABF</name>
<proteinExistence type="predicted"/>
<dbReference type="EMBL" id="FQ859183">
    <property type="protein sequence ID" value="CCB68687.1"/>
    <property type="molecule type" value="Genomic_DNA"/>
</dbReference>
<keyword evidence="2" id="KW-1185">Reference proteome</keyword>
<dbReference type="Proteomes" id="UP000009186">
    <property type="component" value="Chromosome"/>
</dbReference>